<keyword evidence="4" id="KW-1185">Reference proteome</keyword>
<proteinExistence type="predicted"/>
<keyword evidence="2" id="KW-0732">Signal</keyword>
<dbReference type="Proteomes" id="UP000002497">
    <property type="component" value="Unassembled WGS sequence"/>
</dbReference>
<feature type="compositionally biased region" description="Basic and acidic residues" evidence="1">
    <location>
        <begin position="34"/>
        <end position="59"/>
    </location>
</feature>
<feature type="region of interest" description="Disordered" evidence="1">
    <location>
        <begin position="31"/>
        <end position="59"/>
    </location>
</feature>
<name>E9D980_COCPS</name>
<reference evidence="4" key="2">
    <citation type="submission" date="2010-03" db="EMBL/GenBank/DDBJ databases">
        <title>The genome sequence of Coccidioides posadasii strain Silveira.</title>
        <authorList>
            <consortium name="The Broad Institute Genome Sequencing Center for Infectious Disease"/>
            <person name="Neafsey D."/>
            <person name="Orbach M."/>
            <person name="Henn M.R."/>
            <person name="Cole G.T."/>
            <person name="Galgiani J."/>
            <person name="Gardner M.J."/>
            <person name="Kirkland T.N."/>
            <person name="Taylor J.W."/>
            <person name="Young S.K."/>
            <person name="Zeng Q."/>
            <person name="Koehrsen M."/>
            <person name="Alvarado L."/>
            <person name="Berlin A."/>
            <person name="Borenstein D."/>
            <person name="Chapman S.B."/>
            <person name="Chen Z."/>
            <person name="Engels R."/>
            <person name="Freedman E."/>
            <person name="Gellesch M."/>
            <person name="Goldberg J."/>
            <person name="Griggs A."/>
            <person name="Gujja S."/>
            <person name="Heilman E."/>
            <person name="Heiman D."/>
            <person name="Howarth C."/>
            <person name="Jen D."/>
            <person name="Larson L."/>
            <person name="Mehta T."/>
            <person name="Neiman D."/>
            <person name="Park D."/>
            <person name="Pearson M."/>
            <person name="Richards J."/>
            <person name="Roberts A."/>
            <person name="Saif S."/>
            <person name="Shea T."/>
            <person name="Shenoy N."/>
            <person name="Sisk P."/>
            <person name="Stolte C."/>
            <person name="Sykes S."/>
            <person name="Walk T."/>
            <person name="White J."/>
            <person name="Yandava C."/>
            <person name="Haas B."/>
            <person name="Nusbaum C."/>
            <person name="Birren B."/>
        </authorList>
    </citation>
    <scope>NUCLEOTIDE SEQUENCE [LARGE SCALE GENOMIC DNA]</scope>
    <source>
        <strain evidence="4">RMSCC 757 / Silveira</strain>
    </source>
</reference>
<evidence type="ECO:0000313" key="3">
    <source>
        <dbReference type="EMBL" id="EFW17114.1"/>
    </source>
</evidence>
<feature type="compositionally biased region" description="Polar residues" evidence="1">
    <location>
        <begin position="84"/>
        <end position="101"/>
    </location>
</feature>
<sequence length="101" mass="11061">MGPVTVFLFVLFAVFAAAATQLAIKTGGGFLEELPNKTKSEAKKEKKSDSQEPPRSEVSKDVIYQLTGFSGCRKTGTLLRIDIKSSQPEQKENSQPGRSQR</sequence>
<dbReference type="AlphaFoldDB" id="E9D980"/>
<reference evidence="4" key="1">
    <citation type="journal article" date="2010" name="Genome Res.">
        <title>Population genomic sequencing of Coccidioides fungi reveals recent hybridization and transposon control.</title>
        <authorList>
            <person name="Neafsey D.E."/>
            <person name="Barker B.M."/>
            <person name="Sharpton T.J."/>
            <person name="Stajich J.E."/>
            <person name="Park D.J."/>
            <person name="Whiston E."/>
            <person name="Hung C.-Y."/>
            <person name="McMahan C."/>
            <person name="White J."/>
            <person name="Sykes S."/>
            <person name="Heiman D."/>
            <person name="Young S."/>
            <person name="Zeng Q."/>
            <person name="Abouelleil A."/>
            <person name="Aftuck L."/>
            <person name="Bessette D."/>
            <person name="Brown A."/>
            <person name="FitzGerald M."/>
            <person name="Lui A."/>
            <person name="Macdonald J.P."/>
            <person name="Priest M."/>
            <person name="Orbach M.J."/>
            <person name="Galgiani J.N."/>
            <person name="Kirkland T.N."/>
            <person name="Cole G.T."/>
            <person name="Birren B.W."/>
            <person name="Henn M.R."/>
            <person name="Taylor J.W."/>
            <person name="Rounsley S.D."/>
        </authorList>
    </citation>
    <scope>NUCLEOTIDE SEQUENCE [LARGE SCALE GENOMIC DNA]</scope>
    <source>
        <strain evidence="4">RMSCC 757 / Silveira</strain>
    </source>
</reference>
<evidence type="ECO:0000256" key="1">
    <source>
        <dbReference type="SAM" id="MobiDB-lite"/>
    </source>
</evidence>
<organism evidence="4">
    <name type="scientific">Coccidioides posadasii (strain RMSCC 757 / Silveira)</name>
    <name type="common">Valley fever fungus</name>
    <dbReference type="NCBI Taxonomy" id="443226"/>
    <lineage>
        <taxon>Eukaryota</taxon>
        <taxon>Fungi</taxon>
        <taxon>Dikarya</taxon>
        <taxon>Ascomycota</taxon>
        <taxon>Pezizomycotina</taxon>
        <taxon>Eurotiomycetes</taxon>
        <taxon>Eurotiomycetidae</taxon>
        <taxon>Onygenales</taxon>
        <taxon>Onygenaceae</taxon>
        <taxon>Coccidioides</taxon>
    </lineage>
</organism>
<gene>
    <name evidence="3" type="ORF">CPSG_06382</name>
</gene>
<protein>
    <submittedName>
        <fullName evidence="3">Predicted protein</fullName>
    </submittedName>
</protein>
<dbReference type="EMBL" id="GL636495">
    <property type="protein sequence ID" value="EFW17114.1"/>
    <property type="molecule type" value="Genomic_DNA"/>
</dbReference>
<feature type="chain" id="PRO_5003234684" evidence="2">
    <location>
        <begin position="19"/>
        <end position="101"/>
    </location>
</feature>
<dbReference type="HOGENOM" id="CLU_2291427_0_0_1"/>
<feature type="signal peptide" evidence="2">
    <location>
        <begin position="1"/>
        <end position="18"/>
    </location>
</feature>
<accession>E9D980</accession>
<evidence type="ECO:0000256" key="2">
    <source>
        <dbReference type="SAM" id="SignalP"/>
    </source>
</evidence>
<evidence type="ECO:0000313" key="4">
    <source>
        <dbReference type="Proteomes" id="UP000002497"/>
    </source>
</evidence>
<feature type="region of interest" description="Disordered" evidence="1">
    <location>
        <begin position="81"/>
        <end position="101"/>
    </location>
</feature>
<dbReference type="VEuPathDB" id="FungiDB:CPSG_06382"/>